<evidence type="ECO:0000256" key="6">
    <source>
        <dbReference type="ARBA" id="ARBA00023242"/>
    </source>
</evidence>
<dbReference type="OrthoDB" id="436852at2759"/>
<dbReference type="InterPro" id="IPR009072">
    <property type="entry name" value="Histone-fold"/>
</dbReference>
<evidence type="ECO:0000313" key="10">
    <source>
        <dbReference type="Proteomes" id="UP000236161"/>
    </source>
</evidence>
<dbReference type="Gene3D" id="1.10.20.10">
    <property type="entry name" value="Histone, subunit A"/>
    <property type="match status" value="1"/>
</dbReference>
<dbReference type="Pfam" id="PF10406">
    <property type="entry name" value="TAF8_C"/>
    <property type="match status" value="1"/>
</dbReference>
<dbReference type="Pfam" id="PF07524">
    <property type="entry name" value="Bromo_TP"/>
    <property type="match status" value="1"/>
</dbReference>
<feature type="domain" description="Bromodomain associated" evidence="8">
    <location>
        <begin position="24"/>
        <end position="101"/>
    </location>
</feature>
<keyword evidence="4" id="KW-0805">Transcription regulation</keyword>
<dbReference type="GO" id="GO:0046982">
    <property type="term" value="F:protein heterodimerization activity"/>
    <property type="evidence" value="ECO:0007669"/>
    <property type="project" value="InterPro"/>
</dbReference>
<evidence type="ECO:0000313" key="9">
    <source>
        <dbReference type="EMBL" id="PKA53690.1"/>
    </source>
</evidence>
<name>A0A2I0ADR0_9ASPA</name>
<gene>
    <name evidence="9" type="ORF">AXF42_Ash009186</name>
</gene>
<evidence type="ECO:0000256" key="7">
    <source>
        <dbReference type="SAM" id="MobiDB-lite"/>
    </source>
</evidence>
<dbReference type="PANTHER" id="PTHR46338:SF1">
    <property type="entry name" value="TRANSCRIPTION INITIATION FACTOR TFIID SUBUNIT 8"/>
    <property type="match status" value="1"/>
</dbReference>
<dbReference type="GO" id="GO:0005669">
    <property type="term" value="C:transcription factor TFIID complex"/>
    <property type="evidence" value="ECO:0007669"/>
    <property type="project" value="InterPro"/>
</dbReference>
<dbReference type="Proteomes" id="UP000236161">
    <property type="component" value="Unassembled WGS sequence"/>
</dbReference>
<dbReference type="InterPro" id="IPR019473">
    <property type="entry name" value="TFIID_su8_C"/>
</dbReference>
<dbReference type="SUPFAM" id="SSF47113">
    <property type="entry name" value="Histone-fold"/>
    <property type="match status" value="1"/>
</dbReference>
<comment type="similarity">
    <text evidence="2">Belongs to the TAF8 family.</text>
</comment>
<dbReference type="InterPro" id="IPR006565">
    <property type="entry name" value="BTP"/>
</dbReference>
<keyword evidence="6" id="KW-0539">Nucleus</keyword>
<feature type="region of interest" description="Disordered" evidence="7">
    <location>
        <begin position="1"/>
        <end position="22"/>
    </location>
</feature>
<evidence type="ECO:0000256" key="4">
    <source>
        <dbReference type="ARBA" id="ARBA00023015"/>
    </source>
</evidence>
<dbReference type="InterPro" id="IPR037818">
    <property type="entry name" value="TAF8"/>
</dbReference>
<evidence type="ECO:0000256" key="1">
    <source>
        <dbReference type="ARBA" id="ARBA00004123"/>
    </source>
</evidence>
<keyword evidence="5" id="KW-0804">Transcription</keyword>
<evidence type="ECO:0000256" key="3">
    <source>
        <dbReference type="ARBA" id="ARBA00017307"/>
    </source>
</evidence>
<sequence length="362" mass="39610">MSYGGKHSGVNDISSKKNKKTGGDDFGRAVSRIAVAQICESTGFQSSQPSALYALADVTIRYICGLGKAAQFYANLAGRTDCNAFDVIQGLEDLVGSSQGFTGASDVHRCLANCGVVRDISQFLSAIEEAPFPRPIPRFPVIRALKPTPSFAQIGEVPPGKHVPNWLPLFPDPHTYLRTPVLNERSTDRKADKLEQARQRRKAERSLLSLQQRISGIGAIRSVCADDADDLKGKRIAEGNPFFAPPLPYSTKVISEIPTEKEDAARKKLSVLEAFAPAIDAAKAGALECMDGERRSLPNKRQPVHFRIGVDKKSVALPLSSGSLGRRSDTLFLRDDLKDDKKRRAQMILKEAMENPQELIQL</sequence>
<dbReference type="EMBL" id="KZ451993">
    <property type="protein sequence ID" value="PKA53690.1"/>
    <property type="molecule type" value="Genomic_DNA"/>
</dbReference>
<organism evidence="9 10">
    <name type="scientific">Apostasia shenzhenica</name>
    <dbReference type="NCBI Taxonomy" id="1088818"/>
    <lineage>
        <taxon>Eukaryota</taxon>
        <taxon>Viridiplantae</taxon>
        <taxon>Streptophyta</taxon>
        <taxon>Embryophyta</taxon>
        <taxon>Tracheophyta</taxon>
        <taxon>Spermatophyta</taxon>
        <taxon>Magnoliopsida</taxon>
        <taxon>Liliopsida</taxon>
        <taxon>Asparagales</taxon>
        <taxon>Orchidaceae</taxon>
        <taxon>Apostasioideae</taxon>
        <taxon>Apostasia</taxon>
    </lineage>
</organism>
<dbReference type="CDD" id="cd08049">
    <property type="entry name" value="TAF8"/>
    <property type="match status" value="1"/>
</dbReference>
<comment type="subcellular location">
    <subcellularLocation>
        <location evidence="1">Nucleus</location>
    </subcellularLocation>
</comment>
<dbReference type="SMART" id="SM00576">
    <property type="entry name" value="BTP"/>
    <property type="match status" value="1"/>
</dbReference>
<dbReference type="STRING" id="1088818.A0A2I0ADR0"/>
<evidence type="ECO:0000256" key="5">
    <source>
        <dbReference type="ARBA" id="ARBA00023163"/>
    </source>
</evidence>
<keyword evidence="10" id="KW-1185">Reference proteome</keyword>
<protein>
    <recommendedName>
        <fullName evidence="3">Transcription initiation factor TFIID subunit 8</fullName>
    </recommendedName>
</protein>
<evidence type="ECO:0000256" key="2">
    <source>
        <dbReference type="ARBA" id="ARBA00008767"/>
    </source>
</evidence>
<dbReference type="AlphaFoldDB" id="A0A2I0ADR0"/>
<dbReference type="PANTHER" id="PTHR46338">
    <property type="entry name" value="TRANSCRIPTION INITIATION FACTOR TFIID SUBUNIT 8"/>
    <property type="match status" value="1"/>
</dbReference>
<proteinExistence type="inferred from homology"/>
<accession>A0A2I0ADR0</accession>
<reference evidence="9 10" key="1">
    <citation type="journal article" date="2017" name="Nature">
        <title>The Apostasia genome and the evolution of orchids.</title>
        <authorList>
            <person name="Zhang G.Q."/>
            <person name="Liu K.W."/>
            <person name="Li Z."/>
            <person name="Lohaus R."/>
            <person name="Hsiao Y.Y."/>
            <person name="Niu S.C."/>
            <person name="Wang J.Y."/>
            <person name="Lin Y.C."/>
            <person name="Xu Q."/>
            <person name="Chen L.J."/>
            <person name="Yoshida K."/>
            <person name="Fujiwara S."/>
            <person name="Wang Z.W."/>
            <person name="Zhang Y.Q."/>
            <person name="Mitsuda N."/>
            <person name="Wang M."/>
            <person name="Liu G.H."/>
            <person name="Pecoraro L."/>
            <person name="Huang H.X."/>
            <person name="Xiao X.J."/>
            <person name="Lin M."/>
            <person name="Wu X.Y."/>
            <person name="Wu W.L."/>
            <person name="Chen Y.Y."/>
            <person name="Chang S.B."/>
            <person name="Sakamoto S."/>
            <person name="Ohme-Takagi M."/>
            <person name="Yagi M."/>
            <person name="Zeng S.J."/>
            <person name="Shen C.Y."/>
            <person name="Yeh C.M."/>
            <person name="Luo Y.B."/>
            <person name="Tsai W.C."/>
            <person name="Van de Peer Y."/>
            <person name="Liu Z.J."/>
        </authorList>
    </citation>
    <scope>NUCLEOTIDE SEQUENCE [LARGE SCALE GENOMIC DNA]</scope>
    <source>
        <strain evidence="10">cv. Shenzhen</strain>
        <tissue evidence="9">Stem</tissue>
    </source>
</reference>
<dbReference type="CDD" id="cd00076">
    <property type="entry name" value="HFD_SF"/>
    <property type="match status" value="1"/>
</dbReference>
<evidence type="ECO:0000259" key="8">
    <source>
        <dbReference type="SMART" id="SM00576"/>
    </source>
</evidence>